<evidence type="ECO:0000313" key="2">
    <source>
        <dbReference type="Proteomes" id="UP001148737"/>
    </source>
</evidence>
<evidence type="ECO:0000313" key="1">
    <source>
        <dbReference type="EMBL" id="KAJ3498438.1"/>
    </source>
</evidence>
<accession>A0ACC1R796</accession>
<reference evidence="1" key="1">
    <citation type="submission" date="2022-07" db="EMBL/GenBank/DDBJ databases">
        <title>Genome Sequence of Lecanicillium saksenae.</title>
        <authorList>
            <person name="Buettner E."/>
        </authorList>
    </citation>
    <scope>NUCLEOTIDE SEQUENCE</scope>
    <source>
        <strain evidence="1">VT-O1</strain>
    </source>
</reference>
<name>A0ACC1R796_9HYPO</name>
<dbReference type="Proteomes" id="UP001148737">
    <property type="component" value="Unassembled WGS sequence"/>
</dbReference>
<gene>
    <name evidence="1" type="ORF">NLG97_g1123</name>
</gene>
<keyword evidence="2" id="KW-1185">Reference proteome</keyword>
<proteinExistence type="predicted"/>
<organism evidence="1 2">
    <name type="scientific">Lecanicillium saksenae</name>
    <dbReference type="NCBI Taxonomy" id="468837"/>
    <lineage>
        <taxon>Eukaryota</taxon>
        <taxon>Fungi</taxon>
        <taxon>Dikarya</taxon>
        <taxon>Ascomycota</taxon>
        <taxon>Pezizomycotina</taxon>
        <taxon>Sordariomycetes</taxon>
        <taxon>Hypocreomycetidae</taxon>
        <taxon>Hypocreales</taxon>
        <taxon>Cordycipitaceae</taxon>
        <taxon>Lecanicillium</taxon>
    </lineage>
</organism>
<dbReference type="EMBL" id="JANAKD010000050">
    <property type="protein sequence ID" value="KAJ3498438.1"/>
    <property type="molecule type" value="Genomic_DNA"/>
</dbReference>
<comment type="caution">
    <text evidence="1">The sequence shown here is derived from an EMBL/GenBank/DDBJ whole genome shotgun (WGS) entry which is preliminary data.</text>
</comment>
<sequence length="546" mass="60364">MQSSYADRFDWESITPSKQLTYVPCHGVFQCAHLLLPMDWDAPVEQRWLNTVAIALIKLPANVSDVADPRYKGDLFVNPGGPGMSGVEFVKRRGKYLSDIVNDDSGVFDIMGFDPRGLLHSTPRFLCFMKGNLQGRDLFSQRERADPWLNITLPRVWAKAAAFAQMCDSGNDTSPEASIKSYMSTASVAGDLVGMIEAAGALRGTKLRQLQAMEKFHGREGPKASRVKELLYRPGEEKLQFWGFSYSTTIGAYFASMFPNRVKRMVLDGNSDVQDWSSGRWLRLLSNANRSLGSLYTACFEAGADRCALFDTRGAEAIGSTVLSTLAKLKTDPVPLWSEGMLYPEVLTYEMVIEAIVTALYGPYTKFPTLARALLSLNNRSNLSTHDIESLLPRQGVRLSDDGYASKDCVEEDNRWKHEVDVAVSCADTDSMLHNRSLVDYMKWADDLERRTGLFGSFLSSDSTIACHDWPVSTRFRFDGPFGGTTSHPLLFVGNLMDPAGHPDYLDVMTELFNGSVALSTNASGHCSPAAPGACRTGYPSIYATR</sequence>
<protein>
    <submittedName>
        <fullName evidence="1">Uncharacterized protein</fullName>
    </submittedName>
</protein>